<organism evidence="2 3">
    <name type="scientific">Marasmius oreades</name>
    <name type="common">fairy-ring Marasmius</name>
    <dbReference type="NCBI Taxonomy" id="181124"/>
    <lineage>
        <taxon>Eukaryota</taxon>
        <taxon>Fungi</taxon>
        <taxon>Dikarya</taxon>
        <taxon>Basidiomycota</taxon>
        <taxon>Agaricomycotina</taxon>
        <taxon>Agaricomycetes</taxon>
        <taxon>Agaricomycetidae</taxon>
        <taxon>Agaricales</taxon>
        <taxon>Marasmiineae</taxon>
        <taxon>Marasmiaceae</taxon>
        <taxon>Marasmius</taxon>
    </lineage>
</organism>
<dbReference type="Proteomes" id="UP001049176">
    <property type="component" value="Chromosome 7"/>
</dbReference>
<dbReference type="OrthoDB" id="2947980at2759"/>
<dbReference type="AlphaFoldDB" id="A0A9P7UQL8"/>
<feature type="region of interest" description="Disordered" evidence="1">
    <location>
        <begin position="61"/>
        <end position="89"/>
    </location>
</feature>
<comment type="caution">
    <text evidence="2">The sequence shown here is derived from an EMBL/GenBank/DDBJ whole genome shotgun (WGS) entry which is preliminary data.</text>
</comment>
<dbReference type="KEGG" id="more:E1B28_010867"/>
<evidence type="ECO:0000313" key="3">
    <source>
        <dbReference type="Proteomes" id="UP001049176"/>
    </source>
</evidence>
<dbReference type="EMBL" id="CM032187">
    <property type="protein sequence ID" value="KAG7089161.1"/>
    <property type="molecule type" value="Genomic_DNA"/>
</dbReference>
<dbReference type="GeneID" id="66079942"/>
<evidence type="ECO:0000256" key="1">
    <source>
        <dbReference type="SAM" id="MobiDB-lite"/>
    </source>
</evidence>
<evidence type="ECO:0000313" key="2">
    <source>
        <dbReference type="EMBL" id="KAG7089161.1"/>
    </source>
</evidence>
<dbReference type="RefSeq" id="XP_043005631.1">
    <property type="nucleotide sequence ID" value="XM_043155849.1"/>
</dbReference>
<feature type="region of interest" description="Disordered" evidence="1">
    <location>
        <begin position="1"/>
        <end position="21"/>
    </location>
</feature>
<reference evidence="2" key="1">
    <citation type="journal article" date="2021" name="Genome Biol. Evol.">
        <title>The assembled and annotated genome of the fairy-ring fungus Marasmius oreades.</title>
        <authorList>
            <person name="Hiltunen M."/>
            <person name="Ament-Velasquez S.L."/>
            <person name="Johannesson H."/>
        </authorList>
    </citation>
    <scope>NUCLEOTIDE SEQUENCE</scope>
    <source>
        <strain evidence="2">03SP1</strain>
    </source>
</reference>
<gene>
    <name evidence="2" type="ORF">E1B28_010867</name>
</gene>
<accession>A0A9P7UQL8</accession>
<sequence>MKFSDVAGDEENTASFRDSRGCFPSLPAIMSLLDRHPVNSSAISRPSAHIPSPALAFGTRKLSSSSQSSSHPSPSSPPPVSTSTQSSQSLKEILAKIEQRVAERCQVDDEYQDSEDRIEFSVKSDYIEDVLDFLDGLPQSRIFRINYDIVFSEAHFSLKVAMPCIPHDSAASSWADINRELLLANFPGMDYIQIFTSSMQTTYTGQSGGKSADTNIVPLARFASGASGYPSVVVEVGYSESYCKLARDVEKWFSKSPEILTVYAIKLRKKTDPLCGILQVLTRSNKTGIPGVRCHLDFDLGLIDNEGYCASLAAQLRLFTHDYLMDRSAAEDARSFYKRKIGDKRPVVVDEMDLAGLTDKRLTVPTELIKRWLCNLKMANELKRSSIENFDLGTAAGYCPPTSVQHGTGLRLEEFD</sequence>
<proteinExistence type="predicted"/>
<keyword evidence="3" id="KW-1185">Reference proteome</keyword>
<feature type="compositionally biased region" description="Low complexity" evidence="1">
    <location>
        <begin position="63"/>
        <end position="73"/>
    </location>
</feature>
<protein>
    <submittedName>
        <fullName evidence="2">Uncharacterized protein</fullName>
    </submittedName>
</protein>
<name>A0A9P7UQL8_9AGAR</name>